<feature type="compositionally biased region" description="Low complexity" evidence="8">
    <location>
        <begin position="135"/>
        <end position="146"/>
    </location>
</feature>
<dbReference type="Gene3D" id="3.30.160.60">
    <property type="entry name" value="Classic Zinc Finger"/>
    <property type="match status" value="3"/>
</dbReference>
<evidence type="ECO:0000256" key="3">
    <source>
        <dbReference type="ARBA" id="ARBA00022737"/>
    </source>
</evidence>
<gene>
    <name evidence="10" type="primary">PARPA_08595.1 scaffold 33405</name>
</gene>
<feature type="domain" description="C2H2-type" evidence="9">
    <location>
        <begin position="484"/>
        <end position="508"/>
    </location>
</feature>
<protein>
    <recommendedName>
        <fullName evidence="9">C2H2-type domain-containing protein</fullName>
    </recommendedName>
</protein>
<feature type="domain" description="C2H2-type" evidence="9">
    <location>
        <begin position="224"/>
        <end position="247"/>
    </location>
</feature>
<dbReference type="Pfam" id="PF12874">
    <property type="entry name" value="zf-met"/>
    <property type="match status" value="1"/>
</dbReference>
<evidence type="ECO:0000256" key="2">
    <source>
        <dbReference type="ARBA" id="ARBA00022723"/>
    </source>
</evidence>
<evidence type="ECO:0000256" key="6">
    <source>
        <dbReference type="ARBA" id="ARBA00023242"/>
    </source>
</evidence>
<dbReference type="PROSITE" id="PS50157">
    <property type="entry name" value="ZINC_FINGER_C2H2_2"/>
    <property type="match status" value="3"/>
</dbReference>
<feature type="region of interest" description="Disordered" evidence="8">
    <location>
        <begin position="749"/>
        <end position="795"/>
    </location>
</feature>
<dbReference type="AlphaFoldDB" id="A0A0B7NGF4"/>
<accession>A0A0B7NGF4</accession>
<evidence type="ECO:0000259" key="9">
    <source>
        <dbReference type="PROSITE" id="PS50157"/>
    </source>
</evidence>
<evidence type="ECO:0000313" key="10">
    <source>
        <dbReference type="EMBL" id="CEP14415.1"/>
    </source>
</evidence>
<keyword evidence="4 7" id="KW-0863">Zinc-finger</keyword>
<dbReference type="InterPro" id="IPR050888">
    <property type="entry name" value="ZnF_C2H2-type_TF"/>
</dbReference>
<dbReference type="InterPro" id="IPR013087">
    <property type="entry name" value="Znf_C2H2_type"/>
</dbReference>
<feature type="region of interest" description="Disordered" evidence="8">
    <location>
        <begin position="1"/>
        <end position="40"/>
    </location>
</feature>
<feature type="compositionally biased region" description="Acidic residues" evidence="8">
    <location>
        <begin position="124"/>
        <end position="134"/>
    </location>
</feature>
<feature type="compositionally biased region" description="Low complexity" evidence="8">
    <location>
        <begin position="764"/>
        <end position="779"/>
    </location>
</feature>
<dbReference type="STRING" id="35722.A0A0B7NGF4"/>
<evidence type="ECO:0000256" key="4">
    <source>
        <dbReference type="ARBA" id="ARBA00022771"/>
    </source>
</evidence>
<dbReference type="EMBL" id="LN731212">
    <property type="protein sequence ID" value="CEP14415.1"/>
    <property type="molecule type" value="Genomic_DNA"/>
</dbReference>
<keyword evidence="5" id="KW-0862">Zinc</keyword>
<dbReference type="GO" id="GO:0008270">
    <property type="term" value="F:zinc ion binding"/>
    <property type="evidence" value="ECO:0007669"/>
    <property type="project" value="UniProtKB-KW"/>
</dbReference>
<feature type="region of interest" description="Disordered" evidence="8">
    <location>
        <begin position="426"/>
        <end position="445"/>
    </location>
</feature>
<keyword evidence="11" id="KW-1185">Reference proteome</keyword>
<evidence type="ECO:0000313" key="11">
    <source>
        <dbReference type="Proteomes" id="UP000054107"/>
    </source>
</evidence>
<feature type="region of interest" description="Disordered" evidence="8">
    <location>
        <begin position="89"/>
        <end position="146"/>
    </location>
</feature>
<evidence type="ECO:0000256" key="5">
    <source>
        <dbReference type="ARBA" id="ARBA00022833"/>
    </source>
</evidence>
<reference evidence="10 11" key="1">
    <citation type="submission" date="2014-09" db="EMBL/GenBank/DDBJ databases">
        <authorList>
            <person name="Ellenberger Sabrina"/>
        </authorList>
    </citation>
    <scope>NUCLEOTIDE SEQUENCE [LARGE SCALE GENOMIC DNA]</scope>
    <source>
        <strain evidence="10 11">CBS 412.66</strain>
    </source>
</reference>
<dbReference type="SMART" id="SM00355">
    <property type="entry name" value="ZnF_C2H2"/>
    <property type="match status" value="11"/>
</dbReference>
<evidence type="ECO:0000256" key="1">
    <source>
        <dbReference type="ARBA" id="ARBA00004123"/>
    </source>
</evidence>
<feature type="region of interest" description="Disordered" evidence="8">
    <location>
        <begin position="605"/>
        <end position="627"/>
    </location>
</feature>
<sequence>MHLRKKQKRYEADTAQPSFSYEGDLPDVPVAAESVGDDDDNDEFFSDEYFDQIPTREGQLDSNISWTAGTTKYEECHIKSEVYHGKTVDQIATDEQKPRVENKGASACIGATDSNENDSKDELDMNEEGEEPDESGSAGESSQHSSKIIEEIKQEQITGDDSRLERYHSFVNDRNCYYCCHVCDQKMTDHIKYFGHLASAHKLKYRLTESSNFELEPILEDPNHYCRTCEKSFSTRRNYRKHLQWIHHMMFRSPKVSLERALSSNQPASTFYCGACDLAFESEIFYYKHINTTHRISSFGPRANPNLEPNVDNPYNYCRPCDKLFRNPNRYRGHLNDIHNVSLVRHPELLPDWHDENYYCPACELNLLSKNTFHDHCINVHNCGAHGKIAQGDQKDPPDPQDPSLRCGVCNMDFEKLGQYKQHCQLEHEREHSKPSPTDSDDPQAEDTHCIICNKRFKAKKYFYRHLERFHAATRAQPTKDPRYHCSACDKYFRTGASLQSHFRWIHSSILQPSIYDPDHYCRTCKHIYNSQQAYHSHLQQTHNIDVAAQLANRTKPSNGHSTNSFLARQTIIVTAPPSSTQEFPIEVHAANTLRDVPYIGMTSVPNASDRSLEQSEPDTADTADPDTDQTIVFKRVTIDHGGSVVEYIIPENDGRPRPKIYTNPNLPDPNDPTFYCRICKKFKKSELKHRLHCKQVHKMELGPYYIPFPNPDAEIDLADPDCYCARCEKSCAPRSFFKQHLARIHGIISTIQQPTPPTKHDSSSSTTENETDEAAATAKSYPVETQTLPSAHDP</sequence>
<keyword evidence="6" id="KW-0539">Nucleus</keyword>
<feature type="compositionally biased region" description="Polar residues" evidence="8">
    <location>
        <begin position="784"/>
        <end position="795"/>
    </location>
</feature>
<evidence type="ECO:0000256" key="7">
    <source>
        <dbReference type="PROSITE-ProRule" id="PRU00042"/>
    </source>
</evidence>
<name>A0A0B7NGF4_9FUNG</name>
<dbReference type="OrthoDB" id="6077919at2759"/>
<keyword evidence="3" id="KW-0677">Repeat</keyword>
<dbReference type="PANTHER" id="PTHR24406">
    <property type="entry name" value="TRANSCRIPTIONAL REPRESSOR CTCFL-RELATED"/>
    <property type="match status" value="1"/>
</dbReference>
<dbReference type="PROSITE" id="PS00028">
    <property type="entry name" value="ZINC_FINGER_C2H2_1"/>
    <property type="match status" value="7"/>
</dbReference>
<proteinExistence type="predicted"/>
<organism evidence="10 11">
    <name type="scientific">Parasitella parasitica</name>
    <dbReference type="NCBI Taxonomy" id="35722"/>
    <lineage>
        <taxon>Eukaryota</taxon>
        <taxon>Fungi</taxon>
        <taxon>Fungi incertae sedis</taxon>
        <taxon>Mucoromycota</taxon>
        <taxon>Mucoromycotina</taxon>
        <taxon>Mucoromycetes</taxon>
        <taxon>Mucorales</taxon>
        <taxon>Mucorineae</taxon>
        <taxon>Mucoraceae</taxon>
        <taxon>Parasitella</taxon>
    </lineage>
</organism>
<comment type="subcellular location">
    <subcellularLocation>
        <location evidence="1">Nucleus</location>
    </subcellularLocation>
</comment>
<evidence type="ECO:0000256" key="8">
    <source>
        <dbReference type="SAM" id="MobiDB-lite"/>
    </source>
</evidence>
<feature type="domain" description="C2H2-type" evidence="9">
    <location>
        <begin position="448"/>
        <end position="476"/>
    </location>
</feature>
<feature type="compositionally biased region" description="Acidic residues" evidence="8">
    <location>
        <begin position="616"/>
        <end position="627"/>
    </location>
</feature>
<keyword evidence="2" id="KW-0479">Metal-binding</keyword>
<dbReference type="Proteomes" id="UP000054107">
    <property type="component" value="Unassembled WGS sequence"/>
</dbReference>
<dbReference type="GO" id="GO:0005634">
    <property type="term" value="C:nucleus"/>
    <property type="evidence" value="ECO:0007669"/>
    <property type="project" value="UniProtKB-SubCell"/>
</dbReference>